<evidence type="ECO:0000313" key="4">
    <source>
        <dbReference type="EMBL" id="WIT12963.1"/>
    </source>
</evidence>
<sequence>MPRRRVLLSLAAALCWPAARARPAPPELAGLHLQGQARMRFFGLAIYDIRLWVRERVDARNWPEQPLALELEYARSLRGAEIAKRSLQEMRRQAEIADAAAQRWLAEMQQSFPDVQAGDRLSGQLLPAQGAQFFVNGRRGRLIAEPEFARLFFGIWLSERSSEPGLRNTLLEGRHDGG</sequence>
<feature type="domain" description="Chalcone isomerase" evidence="3">
    <location>
        <begin position="31"/>
        <end position="171"/>
    </location>
</feature>
<evidence type="ECO:0000313" key="5">
    <source>
        <dbReference type="Proteomes" id="UP001177769"/>
    </source>
</evidence>
<dbReference type="Proteomes" id="UP001177769">
    <property type="component" value="Chromosome"/>
</dbReference>
<proteinExistence type="predicted"/>
<keyword evidence="1" id="KW-0175">Coiled coil</keyword>
<reference evidence="4" key="1">
    <citation type="submission" date="2023-01" db="EMBL/GenBank/DDBJ databases">
        <title>Whole genome sequence of Paucibacter sp. S2-9 isolated from pond sediment.</title>
        <authorList>
            <person name="Jung J.Y."/>
        </authorList>
    </citation>
    <scope>NUCLEOTIDE SEQUENCE</scope>
    <source>
        <strain evidence="4">S2-9</strain>
    </source>
</reference>
<protein>
    <submittedName>
        <fullName evidence="4">Chalcone isomerase family protein</fullName>
    </submittedName>
</protein>
<accession>A0AA95NIB1</accession>
<feature type="coiled-coil region" evidence="1">
    <location>
        <begin position="77"/>
        <end position="107"/>
    </location>
</feature>
<evidence type="ECO:0000259" key="3">
    <source>
        <dbReference type="Pfam" id="PF16036"/>
    </source>
</evidence>
<dbReference type="EMBL" id="CP116346">
    <property type="protein sequence ID" value="WIT12963.1"/>
    <property type="molecule type" value="Genomic_DNA"/>
</dbReference>
<dbReference type="AlphaFoldDB" id="A0AA95NIB1"/>
<dbReference type="GO" id="GO:0016853">
    <property type="term" value="F:isomerase activity"/>
    <property type="evidence" value="ECO:0007669"/>
    <property type="project" value="UniProtKB-KW"/>
</dbReference>
<keyword evidence="5" id="KW-1185">Reference proteome</keyword>
<feature type="chain" id="PRO_5041643468" evidence="2">
    <location>
        <begin position="22"/>
        <end position="178"/>
    </location>
</feature>
<evidence type="ECO:0000256" key="1">
    <source>
        <dbReference type="SAM" id="Coils"/>
    </source>
</evidence>
<gene>
    <name evidence="4" type="ORF">PFX98_04980</name>
</gene>
<dbReference type="RefSeq" id="WP_285234066.1">
    <property type="nucleotide sequence ID" value="NZ_CP116346.1"/>
</dbReference>
<keyword evidence="4" id="KW-0413">Isomerase</keyword>
<dbReference type="InterPro" id="IPR016087">
    <property type="entry name" value="Chalcone_isomerase"/>
</dbReference>
<name>A0AA95NIB1_9BURK</name>
<feature type="signal peptide" evidence="2">
    <location>
        <begin position="1"/>
        <end position="21"/>
    </location>
</feature>
<evidence type="ECO:0000256" key="2">
    <source>
        <dbReference type="SAM" id="SignalP"/>
    </source>
</evidence>
<dbReference type="Pfam" id="PF16036">
    <property type="entry name" value="Chalcone_3"/>
    <property type="match status" value="1"/>
</dbReference>
<keyword evidence="2" id="KW-0732">Signal</keyword>
<dbReference type="KEGG" id="pais:PFX98_04980"/>
<organism evidence="4 5">
    <name type="scientific">Paucibacter sediminis</name>
    <dbReference type="NCBI Taxonomy" id="3019553"/>
    <lineage>
        <taxon>Bacteria</taxon>
        <taxon>Pseudomonadati</taxon>
        <taxon>Pseudomonadota</taxon>
        <taxon>Betaproteobacteria</taxon>
        <taxon>Burkholderiales</taxon>
        <taxon>Sphaerotilaceae</taxon>
        <taxon>Roseateles</taxon>
    </lineage>
</organism>